<evidence type="ECO:0000313" key="3">
    <source>
        <dbReference type="Proteomes" id="UP000076532"/>
    </source>
</evidence>
<dbReference type="Proteomes" id="UP000076532">
    <property type="component" value="Unassembled WGS sequence"/>
</dbReference>
<evidence type="ECO:0000256" key="1">
    <source>
        <dbReference type="SAM" id="MobiDB-lite"/>
    </source>
</evidence>
<feature type="compositionally biased region" description="Polar residues" evidence="1">
    <location>
        <begin position="1"/>
        <end position="11"/>
    </location>
</feature>
<protein>
    <submittedName>
        <fullName evidence="2">Uncharacterized protein</fullName>
    </submittedName>
</protein>
<dbReference type="EMBL" id="KV417564">
    <property type="protein sequence ID" value="KZP19342.1"/>
    <property type="molecule type" value="Genomic_DNA"/>
</dbReference>
<accession>A0A166HXE5</accession>
<dbReference type="AlphaFoldDB" id="A0A166HXE5"/>
<gene>
    <name evidence="2" type="ORF">FIBSPDRAFT_862727</name>
</gene>
<feature type="region of interest" description="Disordered" evidence="1">
    <location>
        <begin position="1"/>
        <end position="76"/>
    </location>
</feature>
<evidence type="ECO:0000313" key="2">
    <source>
        <dbReference type="EMBL" id="KZP19342.1"/>
    </source>
</evidence>
<reference evidence="2 3" key="1">
    <citation type="journal article" date="2016" name="Mol. Biol. Evol.">
        <title>Comparative Genomics of Early-Diverging Mushroom-Forming Fungi Provides Insights into the Origins of Lignocellulose Decay Capabilities.</title>
        <authorList>
            <person name="Nagy L.G."/>
            <person name="Riley R."/>
            <person name="Tritt A."/>
            <person name="Adam C."/>
            <person name="Daum C."/>
            <person name="Floudas D."/>
            <person name="Sun H."/>
            <person name="Yadav J.S."/>
            <person name="Pangilinan J."/>
            <person name="Larsson K.H."/>
            <person name="Matsuura K."/>
            <person name="Barry K."/>
            <person name="Labutti K."/>
            <person name="Kuo R."/>
            <person name="Ohm R.A."/>
            <person name="Bhattacharya S.S."/>
            <person name="Shirouzu T."/>
            <person name="Yoshinaga Y."/>
            <person name="Martin F.M."/>
            <person name="Grigoriev I.V."/>
            <person name="Hibbett D.S."/>
        </authorList>
    </citation>
    <scope>NUCLEOTIDE SEQUENCE [LARGE SCALE GENOMIC DNA]</scope>
    <source>
        <strain evidence="2 3">CBS 109695</strain>
    </source>
</reference>
<proteinExistence type="predicted"/>
<feature type="compositionally biased region" description="Low complexity" evidence="1">
    <location>
        <begin position="53"/>
        <end position="62"/>
    </location>
</feature>
<keyword evidence="3" id="KW-1185">Reference proteome</keyword>
<name>A0A166HXE5_9AGAM</name>
<sequence length="76" mass="7815">MPEASTSSRSPNVEIVIPSRTGSSPTLLPLAHMRNSTPAAPLITPRPLGSSGGKPSSARSSSPNLPDLPGVRVCNR</sequence>
<organism evidence="2 3">
    <name type="scientific">Athelia psychrophila</name>
    <dbReference type="NCBI Taxonomy" id="1759441"/>
    <lineage>
        <taxon>Eukaryota</taxon>
        <taxon>Fungi</taxon>
        <taxon>Dikarya</taxon>
        <taxon>Basidiomycota</taxon>
        <taxon>Agaricomycotina</taxon>
        <taxon>Agaricomycetes</taxon>
        <taxon>Agaricomycetidae</taxon>
        <taxon>Atheliales</taxon>
        <taxon>Atheliaceae</taxon>
        <taxon>Athelia</taxon>
    </lineage>
</organism>